<dbReference type="AlphaFoldDB" id="M1P992"/>
<dbReference type="HOGENOM" id="CLU_3322971_0_0_2"/>
<sequence>MELTLNFVLYIFENYERMTLNKKYHYSRNIFTVKISSR</sequence>
<evidence type="ECO:0000313" key="1">
    <source>
        <dbReference type="EMBL" id="AGF97037.1"/>
    </source>
</evidence>
<dbReference type="Proteomes" id="UP000011718">
    <property type="component" value="Chromosome"/>
</dbReference>
<dbReference type="KEGG" id="mmaz:MmTuc01_1683"/>
<gene>
    <name evidence="1" type="ORF">MmTuc01_1683</name>
</gene>
<proteinExistence type="predicted"/>
<evidence type="ECO:0000313" key="2">
    <source>
        <dbReference type="Proteomes" id="UP000011718"/>
    </source>
</evidence>
<accession>M1P992</accession>
<name>M1P992_METMZ</name>
<organism evidence="1 2">
    <name type="scientific">Methanosarcina mazei Tuc01</name>
    <dbReference type="NCBI Taxonomy" id="1236903"/>
    <lineage>
        <taxon>Archaea</taxon>
        <taxon>Methanobacteriati</taxon>
        <taxon>Methanobacteriota</taxon>
        <taxon>Stenosarchaea group</taxon>
        <taxon>Methanomicrobia</taxon>
        <taxon>Methanosarcinales</taxon>
        <taxon>Methanosarcinaceae</taxon>
        <taxon>Methanosarcina</taxon>
    </lineage>
</organism>
<reference evidence="1 2" key="1">
    <citation type="journal article" date="2013" name="Genome Announc.">
        <title>Complete Genome of a Methanosarcina mazei Strain Isolated from Sediment Samples from an Amazonian Flooded Area.</title>
        <authorList>
            <person name="Assis das Gracas D."/>
            <person name="Thiago Juca Ramos R."/>
            <person name="Vieira Araujo A.C."/>
            <person name="Zahlouth R."/>
            <person name="Ribeiro Carneiro A."/>
            <person name="Souza Lopes T."/>
            <person name="Azevedo Barauna R."/>
            <person name="Azevedo V."/>
            <person name="Cruz Schneider M.P."/>
            <person name="Pellizari V.H."/>
            <person name="Silva A."/>
        </authorList>
    </citation>
    <scope>NUCLEOTIDE SEQUENCE [LARGE SCALE GENOMIC DNA]</scope>
    <source>
        <strain evidence="1 2">Tuc01</strain>
    </source>
</reference>
<dbReference type="EMBL" id="CP004144">
    <property type="protein sequence ID" value="AGF97037.1"/>
    <property type="molecule type" value="Genomic_DNA"/>
</dbReference>
<protein>
    <submittedName>
        <fullName evidence="1">Uncharacterized protein</fullName>
    </submittedName>
</protein>
<dbReference type="BioCyc" id="MMAZ1236903:G139K-1606-MONOMER"/>